<feature type="transmembrane region" description="Helical" evidence="1">
    <location>
        <begin position="77"/>
        <end position="98"/>
    </location>
</feature>
<evidence type="ECO:0000256" key="1">
    <source>
        <dbReference type="SAM" id="Phobius"/>
    </source>
</evidence>
<keyword evidence="1" id="KW-1133">Transmembrane helix</keyword>
<protein>
    <recommendedName>
        <fullName evidence="4">G-protein coupled receptors family 1 profile domain-containing protein</fullName>
    </recommendedName>
</protein>
<dbReference type="Gene3D" id="1.20.1070.10">
    <property type="entry name" value="Rhodopsin 7-helix transmembrane proteins"/>
    <property type="match status" value="1"/>
</dbReference>
<dbReference type="PANTHER" id="PTHR47023">
    <property type="entry name" value="SEX PEPTIDE RECEPTOR"/>
    <property type="match status" value="1"/>
</dbReference>
<sequence>MEIEAYVTELRKSNIIGGNREQVERRERENRRATIIVIAIVIVFLIPEIPYGFFLLVSVISKHTNTAFDLEKNRLIHAIYELTLVTSFHANFYIYTFLNSRFRAGLKRTVHYPIQTLLGRPYRWSLSRSQSGRATESQRRTLSLSIHSRNGTLLRQMSPDQVNIALTEEHLLAETKLANGTSMSRDNE</sequence>
<dbReference type="Pfam" id="PF10324">
    <property type="entry name" value="7TM_GPCR_Srw"/>
    <property type="match status" value="1"/>
</dbReference>
<gene>
    <name evidence="2" type="ORF">MAR_004997</name>
</gene>
<name>A0ABY7F1C8_MYAAR</name>
<evidence type="ECO:0000313" key="3">
    <source>
        <dbReference type="Proteomes" id="UP001164746"/>
    </source>
</evidence>
<organism evidence="2 3">
    <name type="scientific">Mya arenaria</name>
    <name type="common">Soft-shell clam</name>
    <dbReference type="NCBI Taxonomy" id="6604"/>
    <lineage>
        <taxon>Eukaryota</taxon>
        <taxon>Metazoa</taxon>
        <taxon>Spiralia</taxon>
        <taxon>Lophotrochozoa</taxon>
        <taxon>Mollusca</taxon>
        <taxon>Bivalvia</taxon>
        <taxon>Autobranchia</taxon>
        <taxon>Heteroconchia</taxon>
        <taxon>Euheterodonta</taxon>
        <taxon>Imparidentia</taxon>
        <taxon>Neoheterodontei</taxon>
        <taxon>Myida</taxon>
        <taxon>Myoidea</taxon>
        <taxon>Myidae</taxon>
        <taxon>Mya</taxon>
    </lineage>
</organism>
<dbReference type="InterPro" id="IPR053071">
    <property type="entry name" value="GPCR1-related_rcpt"/>
</dbReference>
<feature type="transmembrane region" description="Helical" evidence="1">
    <location>
        <begin position="35"/>
        <end position="57"/>
    </location>
</feature>
<dbReference type="PANTHER" id="PTHR47023:SF3">
    <property type="entry name" value="G-PROTEIN COUPLED RECEPTORS FAMILY 1 PROFILE DOMAIN-CONTAINING PROTEIN"/>
    <property type="match status" value="1"/>
</dbReference>
<proteinExistence type="predicted"/>
<dbReference type="InterPro" id="IPR019427">
    <property type="entry name" value="7TM_GPCR_serpentine_rcpt_Srw"/>
</dbReference>
<accession>A0ABY7F1C8</accession>
<keyword evidence="1" id="KW-0812">Transmembrane</keyword>
<evidence type="ECO:0000313" key="2">
    <source>
        <dbReference type="EMBL" id="WAR14892.1"/>
    </source>
</evidence>
<evidence type="ECO:0008006" key="4">
    <source>
        <dbReference type="Google" id="ProtNLM"/>
    </source>
</evidence>
<reference evidence="2" key="1">
    <citation type="submission" date="2022-11" db="EMBL/GenBank/DDBJ databases">
        <title>Centuries of genome instability and evolution in soft-shell clam transmissible cancer (bioRxiv).</title>
        <authorList>
            <person name="Hart S.F.M."/>
            <person name="Yonemitsu M.A."/>
            <person name="Giersch R.M."/>
            <person name="Beal B.F."/>
            <person name="Arriagada G."/>
            <person name="Davis B.W."/>
            <person name="Ostrander E.A."/>
            <person name="Goff S.P."/>
            <person name="Metzger M.J."/>
        </authorList>
    </citation>
    <scope>NUCLEOTIDE SEQUENCE</scope>
    <source>
        <strain evidence="2">MELC-2E11</strain>
        <tissue evidence="2">Siphon/mantle</tissue>
    </source>
</reference>
<dbReference type="Proteomes" id="UP001164746">
    <property type="component" value="Chromosome 9"/>
</dbReference>
<dbReference type="SUPFAM" id="SSF81321">
    <property type="entry name" value="Family A G protein-coupled receptor-like"/>
    <property type="match status" value="1"/>
</dbReference>
<keyword evidence="1" id="KW-0472">Membrane</keyword>
<dbReference type="EMBL" id="CP111020">
    <property type="protein sequence ID" value="WAR14892.1"/>
    <property type="molecule type" value="Genomic_DNA"/>
</dbReference>
<keyword evidence="3" id="KW-1185">Reference proteome</keyword>